<sequence>MEKKYLSPINSQSVVQSVIDRITEGIIEGELKPGDQIPTEHELSSLLNVSRNTVREAIRILIAYGVLEVRRAEGTFVCDGFSTKMLNPAIYTIILQKEGSYEQLIGLRKIIENGIMLLIKEQGIEKEEWNKISERCNALVCELEKDPVDVEAAADRDIEFHNEIARATHNDLVLVIHDVVVQLSKSSRYRTIEKVIEKGDKQYLIDTHKNLLDKLKGENIEELYAAINNSYFYWKDIYR</sequence>
<evidence type="ECO:0000256" key="1">
    <source>
        <dbReference type="ARBA" id="ARBA00023015"/>
    </source>
</evidence>
<dbReference type="InterPro" id="IPR036388">
    <property type="entry name" value="WH-like_DNA-bd_sf"/>
</dbReference>
<dbReference type="SUPFAM" id="SSF48008">
    <property type="entry name" value="GntR ligand-binding domain-like"/>
    <property type="match status" value="1"/>
</dbReference>
<dbReference type="InterPro" id="IPR011711">
    <property type="entry name" value="GntR_C"/>
</dbReference>
<organism evidence="5 6">
    <name type="scientific">Blautia hydrogenotrophica (strain DSM 10507 / JCM 14656 / S5a33)</name>
    <name type="common">Ruminococcus hydrogenotrophicus</name>
    <dbReference type="NCBI Taxonomy" id="476272"/>
    <lineage>
        <taxon>Bacteria</taxon>
        <taxon>Bacillati</taxon>
        <taxon>Bacillota</taxon>
        <taxon>Clostridia</taxon>
        <taxon>Lachnospirales</taxon>
        <taxon>Lachnospiraceae</taxon>
        <taxon>Blautia</taxon>
    </lineage>
</organism>
<dbReference type="InterPro" id="IPR008920">
    <property type="entry name" value="TF_FadR/GntR_C"/>
</dbReference>
<feature type="domain" description="HTH gntR-type" evidence="4">
    <location>
        <begin position="12"/>
        <end position="80"/>
    </location>
</feature>
<dbReference type="PROSITE" id="PS50949">
    <property type="entry name" value="HTH_GNTR"/>
    <property type="match status" value="1"/>
</dbReference>
<evidence type="ECO:0000256" key="3">
    <source>
        <dbReference type="ARBA" id="ARBA00023163"/>
    </source>
</evidence>
<dbReference type="Proteomes" id="UP000003100">
    <property type="component" value="Unassembled WGS sequence"/>
</dbReference>
<dbReference type="PANTHER" id="PTHR43537">
    <property type="entry name" value="TRANSCRIPTIONAL REGULATOR, GNTR FAMILY"/>
    <property type="match status" value="1"/>
</dbReference>
<dbReference type="GO" id="GO:0003700">
    <property type="term" value="F:DNA-binding transcription factor activity"/>
    <property type="evidence" value="ECO:0007669"/>
    <property type="project" value="InterPro"/>
</dbReference>
<dbReference type="RefSeq" id="WP_005950150.1">
    <property type="nucleotide sequence ID" value="NZ_CP136423.1"/>
</dbReference>
<dbReference type="Gene3D" id="1.10.10.10">
    <property type="entry name" value="Winged helix-like DNA-binding domain superfamily/Winged helix DNA-binding domain"/>
    <property type="match status" value="1"/>
</dbReference>
<dbReference type="EMBL" id="ACBZ01000142">
    <property type="protein sequence ID" value="EEG48487.1"/>
    <property type="molecule type" value="Genomic_DNA"/>
</dbReference>
<name>C0CP30_BLAHS</name>
<reference evidence="5 6" key="2">
    <citation type="submission" date="2009-02" db="EMBL/GenBank/DDBJ databases">
        <title>Draft genome sequence of Blautia hydrogenotrophica DSM 10507 (Ruminococcus hydrogenotrophicus DSM 10507).</title>
        <authorList>
            <person name="Sudarsanam P."/>
            <person name="Ley R."/>
            <person name="Guruge J."/>
            <person name="Turnbaugh P.J."/>
            <person name="Mahowald M."/>
            <person name="Liep D."/>
            <person name="Gordon J."/>
        </authorList>
    </citation>
    <scope>NUCLEOTIDE SEQUENCE [LARGE SCALE GENOMIC DNA]</scope>
    <source>
        <strain evidence="6">DSM 10507 / JCM 14656 / S5a33</strain>
    </source>
</reference>
<dbReference type="Pfam" id="PF07729">
    <property type="entry name" value="FCD"/>
    <property type="match status" value="1"/>
</dbReference>
<dbReference type="GeneID" id="86822778"/>
<dbReference type="InterPro" id="IPR000524">
    <property type="entry name" value="Tscrpt_reg_HTH_GntR"/>
</dbReference>
<proteinExistence type="predicted"/>
<keyword evidence="2" id="KW-0238">DNA-binding</keyword>
<reference evidence="5 6" key="1">
    <citation type="submission" date="2009-01" db="EMBL/GenBank/DDBJ databases">
        <authorList>
            <person name="Fulton L."/>
            <person name="Clifton S."/>
            <person name="Fulton B."/>
            <person name="Xu J."/>
            <person name="Minx P."/>
            <person name="Pepin K.H."/>
            <person name="Johnson M."/>
            <person name="Bhonagiri V."/>
            <person name="Nash W.E."/>
            <person name="Mardis E.R."/>
            <person name="Wilson R.K."/>
        </authorList>
    </citation>
    <scope>NUCLEOTIDE SEQUENCE [LARGE SCALE GENOMIC DNA]</scope>
    <source>
        <strain evidence="6">DSM 10507 / JCM 14656 / S5a33</strain>
    </source>
</reference>
<keyword evidence="6" id="KW-1185">Reference proteome</keyword>
<dbReference type="Pfam" id="PF00392">
    <property type="entry name" value="GntR"/>
    <property type="match status" value="1"/>
</dbReference>
<protein>
    <recommendedName>
        <fullName evidence="4">HTH gntR-type domain-containing protein</fullName>
    </recommendedName>
</protein>
<dbReference type="CDD" id="cd07377">
    <property type="entry name" value="WHTH_GntR"/>
    <property type="match status" value="1"/>
</dbReference>
<dbReference type="PATRIC" id="fig|476272.21.peg.760"/>
<dbReference type="SMART" id="SM00345">
    <property type="entry name" value="HTH_GNTR"/>
    <property type="match status" value="1"/>
</dbReference>
<evidence type="ECO:0000256" key="2">
    <source>
        <dbReference type="ARBA" id="ARBA00023125"/>
    </source>
</evidence>
<keyword evidence="3" id="KW-0804">Transcription</keyword>
<dbReference type="SUPFAM" id="SSF46785">
    <property type="entry name" value="Winged helix' DNA-binding domain"/>
    <property type="match status" value="1"/>
</dbReference>
<accession>C0CP30</accession>
<dbReference type="InterPro" id="IPR036390">
    <property type="entry name" value="WH_DNA-bd_sf"/>
</dbReference>
<dbReference type="HOGENOM" id="CLU_017584_9_3_9"/>
<dbReference type="GO" id="GO:0003677">
    <property type="term" value="F:DNA binding"/>
    <property type="evidence" value="ECO:0007669"/>
    <property type="project" value="UniProtKB-KW"/>
</dbReference>
<dbReference type="PANTHER" id="PTHR43537:SF5">
    <property type="entry name" value="UXU OPERON TRANSCRIPTIONAL REGULATOR"/>
    <property type="match status" value="1"/>
</dbReference>
<evidence type="ECO:0000259" key="4">
    <source>
        <dbReference type="PROSITE" id="PS50949"/>
    </source>
</evidence>
<dbReference type="PRINTS" id="PR00035">
    <property type="entry name" value="HTHGNTR"/>
</dbReference>
<gene>
    <name evidence="5" type="ORF">RUMHYD_02631</name>
</gene>
<evidence type="ECO:0000313" key="6">
    <source>
        <dbReference type="Proteomes" id="UP000003100"/>
    </source>
</evidence>
<keyword evidence="1" id="KW-0805">Transcription regulation</keyword>
<evidence type="ECO:0000313" key="5">
    <source>
        <dbReference type="EMBL" id="EEG48487.1"/>
    </source>
</evidence>
<dbReference type="Gene3D" id="1.20.120.530">
    <property type="entry name" value="GntR ligand-binding domain-like"/>
    <property type="match status" value="1"/>
</dbReference>
<dbReference type="eggNOG" id="COG2186">
    <property type="taxonomic scope" value="Bacteria"/>
</dbReference>
<dbReference type="AlphaFoldDB" id="C0CP30"/>